<evidence type="ECO:0000256" key="3">
    <source>
        <dbReference type="ARBA" id="ARBA00023274"/>
    </source>
</evidence>
<evidence type="ECO:0000256" key="5">
    <source>
        <dbReference type="HAMAP-Rule" id="MF_00362"/>
    </source>
</evidence>
<dbReference type="Gene3D" id="6.10.250.290">
    <property type="match status" value="1"/>
</dbReference>
<name>A0A0G1QF58_9BACT</name>
<protein>
    <recommendedName>
        <fullName evidence="4 5">Large ribosomal subunit protein uL10</fullName>
    </recommendedName>
</protein>
<dbReference type="NCBIfam" id="NF000955">
    <property type="entry name" value="PRK00099.1-1"/>
    <property type="match status" value="1"/>
</dbReference>
<dbReference type="Gene3D" id="3.30.70.1730">
    <property type="match status" value="1"/>
</dbReference>
<dbReference type="GO" id="GO:0070180">
    <property type="term" value="F:large ribosomal subunit rRNA binding"/>
    <property type="evidence" value="ECO:0007669"/>
    <property type="project" value="UniProtKB-UniRule"/>
</dbReference>
<dbReference type="InterPro" id="IPR001790">
    <property type="entry name" value="Ribosomal_uL10"/>
</dbReference>
<reference evidence="7 8" key="1">
    <citation type="journal article" date="2015" name="Nature">
        <title>rRNA introns, odd ribosomes, and small enigmatic genomes across a large radiation of phyla.</title>
        <authorList>
            <person name="Brown C.T."/>
            <person name="Hug L.A."/>
            <person name="Thomas B.C."/>
            <person name="Sharon I."/>
            <person name="Castelle C.J."/>
            <person name="Singh A."/>
            <person name="Wilkins M.J."/>
            <person name="Williams K.H."/>
            <person name="Banfield J.F."/>
        </authorList>
    </citation>
    <scope>NUCLEOTIDE SEQUENCE [LARGE SCALE GENOMIC DNA]</scope>
</reference>
<dbReference type="GO" id="GO:1990904">
    <property type="term" value="C:ribonucleoprotein complex"/>
    <property type="evidence" value="ECO:0007669"/>
    <property type="project" value="UniProtKB-KW"/>
</dbReference>
<keyword evidence="5" id="KW-0699">rRNA-binding</keyword>
<evidence type="ECO:0000313" key="8">
    <source>
        <dbReference type="Proteomes" id="UP000034487"/>
    </source>
</evidence>
<dbReference type="InterPro" id="IPR022973">
    <property type="entry name" value="Ribosomal_uL10_bac"/>
</dbReference>
<keyword evidence="2 5" id="KW-0689">Ribosomal protein</keyword>
<gene>
    <name evidence="5" type="primary">rplJ</name>
    <name evidence="7" type="ORF">UX60_C0020G0009</name>
</gene>
<feature type="region of interest" description="Disordered" evidence="6">
    <location>
        <begin position="174"/>
        <end position="237"/>
    </location>
</feature>
<keyword evidence="3 5" id="KW-0687">Ribonucleoprotein</keyword>
<evidence type="ECO:0000256" key="2">
    <source>
        <dbReference type="ARBA" id="ARBA00022980"/>
    </source>
</evidence>
<comment type="caution">
    <text evidence="7">The sequence shown here is derived from an EMBL/GenBank/DDBJ whole genome shotgun (WGS) entry which is preliminary data.</text>
</comment>
<evidence type="ECO:0000256" key="6">
    <source>
        <dbReference type="SAM" id="MobiDB-lite"/>
    </source>
</evidence>
<evidence type="ECO:0000256" key="4">
    <source>
        <dbReference type="ARBA" id="ARBA00035202"/>
    </source>
</evidence>
<proteinExistence type="inferred from homology"/>
<dbReference type="SUPFAM" id="SSF160369">
    <property type="entry name" value="Ribosomal protein L10-like"/>
    <property type="match status" value="1"/>
</dbReference>
<comment type="similarity">
    <text evidence="1 5">Belongs to the universal ribosomal protein uL10 family.</text>
</comment>
<dbReference type="AlphaFoldDB" id="A0A0G1QF58"/>
<evidence type="ECO:0000313" key="7">
    <source>
        <dbReference type="EMBL" id="KKU43631.1"/>
    </source>
</evidence>
<dbReference type="Pfam" id="PF00466">
    <property type="entry name" value="Ribosomal_L10"/>
    <property type="match status" value="1"/>
</dbReference>
<dbReference type="EMBL" id="LCMV01000020">
    <property type="protein sequence ID" value="KKU43631.1"/>
    <property type="molecule type" value="Genomic_DNA"/>
</dbReference>
<comment type="function">
    <text evidence="5">Forms part of the ribosomal stalk, playing a central role in the interaction of the ribosome with GTP-bound translation factors.</text>
</comment>
<dbReference type="GO" id="GO:0006412">
    <property type="term" value="P:translation"/>
    <property type="evidence" value="ECO:0007669"/>
    <property type="project" value="UniProtKB-UniRule"/>
</dbReference>
<evidence type="ECO:0000256" key="1">
    <source>
        <dbReference type="ARBA" id="ARBA00008889"/>
    </source>
</evidence>
<dbReference type="HAMAP" id="MF_00362">
    <property type="entry name" value="Ribosomal_uL10"/>
    <property type="match status" value="1"/>
</dbReference>
<dbReference type="InterPro" id="IPR043141">
    <property type="entry name" value="Ribosomal_uL10-like_sf"/>
</dbReference>
<sequence length="237" mass="25765">MPILRAQKEELVTRLISVLQDSRVSIIFAYKALNMKANDTLRTNAFNAGAKVKMVSNNLLKLILKGIGREMEIPSKQLAISYGFTDEVEAAKVLVEFAKETETLEVLGGWVDGNFFDASQVKTLATLPNKETLQAQLVGRLGGLIGSLAYSLNYPIQKFAFVIEAVKSAQPATAEAPKADLSAVATSEEGEATVETVENATPTDEQQTEKTQTEELEADSPDEVKEPDTVEEEAEVV</sequence>
<organism evidence="7 8">
    <name type="scientific">Berkelbacteria bacterium GW2011_GWA2_46_7</name>
    <dbReference type="NCBI Taxonomy" id="1618335"/>
    <lineage>
        <taxon>Bacteria</taxon>
        <taxon>Candidatus Berkelbacteria</taxon>
    </lineage>
</organism>
<comment type="subunit">
    <text evidence="5">Part of the ribosomal stalk of the 50S ribosomal subunit. The N-terminus interacts with L11 and the large rRNA to form the base of the stalk. The C-terminus forms an elongated spine to which L12 dimers bind in a sequential fashion forming a multimeric L10(L12)X complex.</text>
</comment>
<dbReference type="PANTHER" id="PTHR11560">
    <property type="entry name" value="39S RIBOSOMAL PROTEIN L10, MITOCHONDRIAL"/>
    <property type="match status" value="1"/>
</dbReference>
<dbReference type="GO" id="GO:0005840">
    <property type="term" value="C:ribosome"/>
    <property type="evidence" value="ECO:0007669"/>
    <property type="project" value="UniProtKB-KW"/>
</dbReference>
<keyword evidence="5" id="KW-0694">RNA-binding</keyword>
<dbReference type="InterPro" id="IPR047865">
    <property type="entry name" value="Ribosomal_uL10_bac_type"/>
</dbReference>
<accession>A0A0G1QF58</accession>
<dbReference type="CDD" id="cd05797">
    <property type="entry name" value="Ribosomal_L10"/>
    <property type="match status" value="1"/>
</dbReference>
<dbReference type="Proteomes" id="UP000034487">
    <property type="component" value="Unassembled WGS sequence"/>
</dbReference>